<evidence type="ECO:0000313" key="3">
    <source>
        <dbReference type="Proteomes" id="UP000078542"/>
    </source>
</evidence>
<dbReference type="EMBL" id="KQ976956">
    <property type="protein sequence ID" value="KYN06859.1"/>
    <property type="molecule type" value="Genomic_DNA"/>
</dbReference>
<dbReference type="InterPro" id="IPR036875">
    <property type="entry name" value="Znf_CCHC_sf"/>
</dbReference>
<dbReference type="GO" id="GO:0003676">
    <property type="term" value="F:nucleic acid binding"/>
    <property type="evidence" value="ECO:0007669"/>
    <property type="project" value="InterPro"/>
</dbReference>
<dbReference type="GO" id="GO:0008270">
    <property type="term" value="F:zinc ion binding"/>
    <property type="evidence" value="ECO:0007669"/>
    <property type="project" value="InterPro"/>
</dbReference>
<gene>
    <name evidence="2" type="ORF">ALC62_02243</name>
</gene>
<sequence>MSDHNAKNCRTNNNSNNQNKLSIICQWCDKPGHSASNCWKKQNEQHNIQNKTKIIYEEVEVQVLTLRLNSLNELFGAKEEITNKVCDAILMENNEENRNEEDESSIKTKMVIKNIMQNEDENEIKREKENSREESFRTSLLNSTPVDWKEGSYQTSLSNATQSSLMGSKEKTLSQRNQISKN</sequence>
<evidence type="ECO:0008006" key="4">
    <source>
        <dbReference type="Google" id="ProtNLM"/>
    </source>
</evidence>
<keyword evidence="3" id="KW-1185">Reference proteome</keyword>
<dbReference type="AlphaFoldDB" id="A0A195D3B5"/>
<feature type="compositionally biased region" description="Basic and acidic residues" evidence="1">
    <location>
        <begin position="123"/>
        <end position="136"/>
    </location>
</feature>
<evidence type="ECO:0000256" key="1">
    <source>
        <dbReference type="SAM" id="MobiDB-lite"/>
    </source>
</evidence>
<protein>
    <recommendedName>
        <fullName evidence="4">CCHC-type domain-containing protein</fullName>
    </recommendedName>
</protein>
<organism evidence="2 3">
    <name type="scientific">Cyphomyrmex costatus</name>
    <dbReference type="NCBI Taxonomy" id="456900"/>
    <lineage>
        <taxon>Eukaryota</taxon>
        <taxon>Metazoa</taxon>
        <taxon>Ecdysozoa</taxon>
        <taxon>Arthropoda</taxon>
        <taxon>Hexapoda</taxon>
        <taxon>Insecta</taxon>
        <taxon>Pterygota</taxon>
        <taxon>Neoptera</taxon>
        <taxon>Endopterygota</taxon>
        <taxon>Hymenoptera</taxon>
        <taxon>Apocrita</taxon>
        <taxon>Aculeata</taxon>
        <taxon>Formicoidea</taxon>
        <taxon>Formicidae</taxon>
        <taxon>Myrmicinae</taxon>
        <taxon>Cyphomyrmex</taxon>
    </lineage>
</organism>
<feature type="compositionally biased region" description="Polar residues" evidence="1">
    <location>
        <begin position="152"/>
        <end position="166"/>
    </location>
</feature>
<name>A0A195D3B5_9HYME</name>
<dbReference type="Proteomes" id="UP000078542">
    <property type="component" value="Unassembled WGS sequence"/>
</dbReference>
<dbReference type="Gene3D" id="4.10.60.10">
    <property type="entry name" value="Zinc finger, CCHC-type"/>
    <property type="match status" value="1"/>
</dbReference>
<accession>A0A195D3B5</accession>
<dbReference type="SUPFAM" id="SSF57756">
    <property type="entry name" value="Retrovirus zinc finger-like domains"/>
    <property type="match status" value="1"/>
</dbReference>
<feature type="region of interest" description="Disordered" evidence="1">
    <location>
        <begin position="118"/>
        <end position="182"/>
    </location>
</feature>
<reference evidence="2 3" key="1">
    <citation type="submission" date="2016-03" db="EMBL/GenBank/DDBJ databases">
        <title>Cyphomyrmex costatus WGS genome.</title>
        <authorList>
            <person name="Nygaard S."/>
            <person name="Hu H."/>
            <person name="Boomsma J."/>
            <person name="Zhang G."/>
        </authorList>
    </citation>
    <scope>NUCLEOTIDE SEQUENCE [LARGE SCALE GENOMIC DNA]</scope>
    <source>
        <strain evidence="2">MS0001</strain>
        <tissue evidence="2">Whole body</tissue>
    </source>
</reference>
<evidence type="ECO:0000313" key="2">
    <source>
        <dbReference type="EMBL" id="KYN06859.1"/>
    </source>
</evidence>
<proteinExistence type="predicted"/>